<feature type="non-terminal residue" evidence="2">
    <location>
        <position position="1"/>
    </location>
</feature>
<evidence type="ECO:0000313" key="2">
    <source>
        <dbReference type="EMBL" id="CAA9396851.1"/>
    </source>
</evidence>
<dbReference type="EMBL" id="CADCUT010000056">
    <property type="protein sequence ID" value="CAA9396851.1"/>
    <property type="molecule type" value="Genomic_DNA"/>
</dbReference>
<proteinExistence type="predicted"/>
<sequence>AERAVAQPVDHRVRRRRGQTPERLRRQGLPVLDSGEHRAQRGPDRAGQPRPAAVLRRRGRGQQRL</sequence>
<feature type="compositionally biased region" description="Basic and acidic residues" evidence="1">
    <location>
        <begin position="34"/>
        <end position="44"/>
    </location>
</feature>
<reference evidence="2" key="1">
    <citation type="submission" date="2020-02" db="EMBL/GenBank/DDBJ databases">
        <authorList>
            <person name="Meier V. D."/>
        </authorList>
    </citation>
    <scope>NUCLEOTIDE SEQUENCE</scope>
    <source>
        <strain evidence="2">AVDCRST_MAG03</strain>
    </source>
</reference>
<name>A0A6J4NU02_9ACTN</name>
<gene>
    <name evidence="2" type="ORF">AVDCRST_MAG03-974</name>
</gene>
<organism evidence="2">
    <name type="scientific">uncultured Rubrobacteraceae bacterium</name>
    <dbReference type="NCBI Taxonomy" id="349277"/>
    <lineage>
        <taxon>Bacteria</taxon>
        <taxon>Bacillati</taxon>
        <taxon>Actinomycetota</taxon>
        <taxon>Rubrobacteria</taxon>
        <taxon>Rubrobacterales</taxon>
        <taxon>Rubrobacteraceae</taxon>
        <taxon>environmental samples</taxon>
    </lineage>
</organism>
<dbReference type="AlphaFoldDB" id="A0A6J4NU02"/>
<feature type="region of interest" description="Disordered" evidence="1">
    <location>
        <begin position="1"/>
        <end position="65"/>
    </location>
</feature>
<feature type="compositionally biased region" description="Basic residues" evidence="1">
    <location>
        <begin position="55"/>
        <end position="65"/>
    </location>
</feature>
<accession>A0A6J4NU02</accession>
<evidence type="ECO:0000256" key="1">
    <source>
        <dbReference type="SAM" id="MobiDB-lite"/>
    </source>
</evidence>
<feature type="non-terminal residue" evidence="2">
    <location>
        <position position="65"/>
    </location>
</feature>
<protein>
    <submittedName>
        <fullName evidence="2">Uncharacterized protein</fullName>
    </submittedName>
</protein>